<proteinExistence type="predicted"/>
<dbReference type="EMBL" id="OX597818">
    <property type="protein sequence ID" value="CAI9723366.1"/>
    <property type="molecule type" value="Genomic_DNA"/>
</dbReference>
<feature type="region of interest" description="Disordered" evidence="1">
    <location>
        <begin position="29"/>
        <end position="77"/>
    </location>
</feature>
<dbReference type="AlphaFoldDB" id="A0AA36F2K9"/>
<organism evidence="2 3">
    <name type="scientific">Octopus vulgaris</name>
    <name type="common">Common octopus</name>
    <dbReference type="NCBI Taxonomy" id="6645"/>
    <lineage>
        <taxon>Eukaryota</taxon>
        <taxon>Metazoa</taxon>
        <taxon>Spiralia</taxon>
        <taxon>Lophotrochozoa</taxon>
        <taxon>Mollusca</taxon>
        <taxon>Cephalopoda</taxon>
        <taxon>Coleoidea</taxon>
        <taxon>Octopodiformes</taxon>
        <taxon>Octopoda</taxon>
        <taxon>Incirrata</taxon>
        <taxon>Octopodidae</taxon>
        <taxon>Octopus</taxon>
    </lineage>
</organism>
<reference evidence="2" key="1">
    <citation type="submission" date="2023-08" db="EMBL/GenBank/DDBJ databases">
        <authorList>
            <person name="Alioto T."/>
            <person name="Alioto T."/>
            <person name="Gomez Garrido J."/>
        </authorList>
    </citation>
    <scope>NUCLEOTIDE SEQUENCE</scope>
</reference>
<feature type="compositionally biased region" description="Gly residues" evidence="1">
    <location>
        <begin position="41"/>
        <end position="50"/>
    </location>
</feature>
<feature type="compositionally biased region" description="Basic and acidic residues" evidence="1">
    <location>
        <begin position="66"/>
        <end position="77"/>
    </location>
</feature>
<evidence type="ECO:0000313" key="3">
    <source>
        <dbReference type="Proteomes" id="UP001162480"/>
    </source>
</evidence>
<name>A0AA36F2K9_OCTVU</name>
<sequence>MRIEEVYKETKVSVTCYYDGQSSIIMSVKANENKNEEEEGGGGGGGGGEGGRGERDEGEEGEEEERIYAKNEKQHLK</sequence>
<accession>A0AA36F2K9</accession>
<dbReference type="Proteomes" id="UP001162480">
    <property type="component" value="Chromosome 5"/>
</dbReference>
<keyword evidence="3" id="KW-1185">Reference proteome</keyword>
<protein>
    <submittedName>
        <fullName evidence="2">Uncharacterized protein</fullName>
    </submittedName>
</protein>
<evidence type="ECO:0000256" key="1">
    <source>
        <dbReference type="SAM" id="MobiDB-lite"/>
    </source>
</evidence>
<gene>
    <name evidence="2" type="ORF">OCTVUL_1B022615</name>
</gene>
<evidence type="ECO:0000313" key="2">
    <source>
        <dbReference type="EMBL" id="CAI9723366.1"/>
    </source>
</evidence>
<feature type="compositionally biased region" description="Acidic residues" evidence="1">
    <location>
        <begin position="56"/>
        <end position="65"/>
    </location>
</feature>